<dbReference type="OMA" id="DEENACW"/>
<dbReference type="AlphaFoldDB" id="A0A7N2MA28"/>
<dbReference type="CDD" id="cd06222">
    <property type="entry name" value="RNase_H_like"/>
    <property type="match status" value="1"/>
</dbReference>
<reference evidence="3" key="2">
    <citation type="submission" date="2021-01" db="UniProtKB">
        <authorList>
            <consortium name="EnsemblPlants"/>
        </authorList>
    </citation>
    <scope>IDENTIFICATION</scope>
</reference>
<evidence type="ECO:0000259" key="2">
    <source>
        <dbReference type="Pfam" id="PF13966"/>
    </source>
</evidence>
<dbReference type="GO" id="GO:0004523">
    <property type="term" value="F:RNA-DNA hybrid ribonuclease activity"/>
    <property type="evidence" value="ECO:0007669"/>
    <property type="project" value="InterPro"/>
</dbReference>
<evidence type="ECO:0000259" key="1">
    <source>
        <dbReference type="Pfam" id="PF13456"/>
    </source>
</evidence>
<dbReference type="Gene3D" id="3.30.420.10">
    <property type="entry name" value="Ribonuclease H-like superfamily/Ribonuclease H"/>
    <property type="match status" value="1"/>
</dbReference>
<dbReference type="InterPro" id="IPR026960">
    <property type="entry name" value="RVT-Znf"/>
</dbReference>
<dbReference type="InterPro" id="IPR036397">
    <property type="entry name" value="RNaseH_sf"/>
</dbReference>
<dbReference type="EMBL" id="LRBV02000008">
    <property type="status" value="NOT_ANNOTATED_CDS"/>
    <property type="molecule type" value="Genomic_DNA"/>
</dbReference>
<dbReference type="PANTHER" id="PTHR47723:SF19">
    <property type="entry name" value="POLYNUCLEOTIDYL TRANSFERASE, RIBONUCLEASE H-LIKE SUPERFAMILY PROTEIN"/>
    <property type="match status" value="1"/>
</dbReference>
<feature type="domain" description="Reverse transcriptase zinc-binding" evidence="2">
    <location>
        <begin position="90"/>
        <end position="154"/>
    </location>
</feature>
<dbReference type="Proteomes" id="UP000594261">
    <property type="component" value="Chromosome 8"/>
</dbReference>
<dbReference type="GO" id="GO:0003676">
    <property type="term" value="F:nucleic acid binding"/>
    <property type="evidence" value="ECO:0007669"/>
    <property type="project" value="InterPro"/>
</dbReference>
<accession>A0A7N2MA28</accession>
<reference evidence="3 4" key="1">
    <citation type="journal article" date="2016" name="G3 (Bethesda)">
        <title>First Draft Assembly and Annotation of the Genome of a California Endemic Oak Quercus lobata Nee (Fagaceae).</title>
        <authorList>
            <person name="Sork V.L."/>
            <person name="Fitz-Gibbon S.T."/>
            <person name="Puiu D."/>
            <person name="Crepeau M."/>
            <person name="Gugger P.F."/>
            <person name="Sherman R."/>
            <person name="Stevens K."/>
            <person name="Langley C.H."/>
            <person name="Pellegrini M."/>
            <person name="Salzberg S.L."/>
        </authorList>
    </citation>
    <scope>NUCLEOTIDE SEQUENCE [LARGE SCALE GENOMIC DNA]</scope>
    <source>
        <strain evidence="3 4">cv. SW786</strain>
    </source>
</reference>
<dbReference type="PANTHER" id="PTHR47723">
    <property type="entry name" value="OS05G0353850 PROTEIN"/>
    <property type="match status" value="1"/>
</dbReference>
<keyword evidence="4" id="KW-1185">Reference proteome</keyword>
<evidence type="ECO:0008006" key="5">
    <source>
        <dbReference type="Google" id="ProtNLM"/>
    </source>
</evidence>
<protein>
    <recommendedName>
        <fullName evidence="5">RNase H type-1 domain-containing protein</fullName>
    </recommendedName>
</protein>
<evidence type="ECO:0000313" key="4">
    <source>
        <dbReference type="Proteomes" id="UP000594261"/>
    </source>
</evidence>
<feature type="domain" description="RNase H type-1" evidence="1">
    <location>
        <begin position="197"/>
        <end position="280"/>
    </location>
</feature>
<dbReference type="Pfam" id="PF13966">
    <property type="entry name" value="zf-RVT"/>
    <property type="match status" value="1"/>
</dbReference>
<organism evidence="3 4">
    <name type="scientific">Quercus lobata</name>
    <name type="common">Valley oak</name>
    <dbReference type="NCBI Taxonomy" id="97700"/>
    <lineage>
        <taxon>Eukaryota</taxon>
        <taxon>Viridiplantae</taxon>
        <taxon>Streptophyta</taxon>
        <taxon>Embryophyta</taxon>
        <taxon>Tracheophyta</taxon>
        <taxon>Spermatophyta</taxon>
        <taxon>Magnoliopsida</taxon>
        <taxon>eudicotyledons</taxon>
        <taxon>Gunneridae</taxon>
        <taxon>Pentapetalae</taxon>
        <taxon>rosids</taxon>
        <taxon>fabids</taxon>
        <taxon>Fagales</taxon>
        <taxon>Fagaceae</taxon>
        <taxon>Quercus</taxon>
    </lineage>
</organism>
<dbReference type="InterPro" id="IPR053151">
    <property type="entry name" value="RNase_H-like"/>
</dbReference>
<dbReference type="EnsemblPlants" id="QL08p018981:mrna">
    <property type="protein sequence ID" value="QL08p018981:mrna"/>
    <property type="gene ID" value="QL08p018981"/>
</dbReference>
<name>A0A7N2MA28_QUELO</name>
<dbReference type="Pfam" id="PF13456">
    <property type="entry name" value="RVT_3"/>
    <property type="match status" value="1"/>
</dbReference>
<dbReference type="InParanoid" id="A0A7N2MA28"/>
<dbReference type="Gramene" id="QL08p018981:mrna">
    <property type="protein sequence ID" value="QL08p018981:mrna"/>
    <property type="gene ID" value="QL08p018981"/>
</dbReference>
<dbReference type="InterPro" id="IPR044730">
    <property type="entry name" value="RNase_H-like_dom_plant"/>
</dbReference>
<dbReference type="InterPro" id="IPR002156">
    <property type="entry name" value="RNaseH_domain"/>
</dbReference>
<evidence type="ECO:0000313" key="3">
    <source>
        <dbReference type="EnsemblPlants" id="QL08p018981:mrna"/>
    </source>
</evidence>
<proteinExistence type="predicted"/>
<dbReference type="SUPFAM" id="SSF53098">
    <property type="entry name" value="Ribonuclease H-like"/>
    <property type="match status" value="1"/>
</dbReference>
<dbReference type="InterPro" id="IPR012337">
    <property type="entry name" value="RNaseH-like_sf"/>
</dbReference>
<sequence length="310" mass="34584">MWRMGNGRDVKVRGDRWLPCSSSHVVISPPLFLYKDTWVGELIDIDAMCWKSLVVDSIFLPHEAEAIKSIPLSVCFPSDKLVWTETANGKFTVKSAYHLAVRHFAWKACREALPTKVNLKRRKVLTEDSCEWCKVKPETVGHILWGCPKAQEYWAEFLVTNEGDELPNTTVQKMNWSPPPPGLCKVNVDAATFKDIRSTAESKAFEAGILFALSHGFTDVVLEGDSQVLVNALAGFSSPPSAVASVIQGVLELCMGFTQIQFSHVKRQGNMPAHLVAKNAYSIVNDIVWVEEDPCFAKQALIHDVNFMFS</sequence>